<name>A0A085VCM9_PSESX</name>
<evidence type="ECO:0000313" key="3">
    <source>
        <dbReference type="Proteomes" id="UP000028643"/>
    </source>
</evidence>
<dbReference type="RefSeq" id="WP_020292884.1">
    <property type="nucleotide sequence ID" value="NZ_JPQT01000085.1"/>
</dbReference>
<keyword evidence="1" id="KW-0812">Transmembrane</keyword>
<dbReference type="Proteomes" id="UP000028643">
    <property type="component" value="Unassembled WGS sequence"/>
</dbReference>
<gene>
    <name evidence="2" type="ORF">IV02_05930</name>
</gene>
<dbReference type="EMBL" id="JPQT01000085">
    <property type="protein sequence ID" value="KFE53192.1"/>
    <property type="molecule type" value="Genomic_DNA"/>
</dbReference>
<dbReference type="AlphaFoldDB" id="A0A085VCM9"/>
<keyword evidence="1" id="KW-1133">Transmembrane helix</keyword>
<dbReference type="PATRIC" id="fig|317.174.peg.1207"/>
<evidence type="ECO:0000313" key="2">
    <source>
        <dbReference type="EMBL" id="KFE53192.1"/>
    </source>
</evidence>
<organism evidence="2 3">
    <name type="scientific">Pseudomonas syringae</name>
    <dbReference type="NCBI Taxonomy" id="317"/>
    <lineage>
        <taxon>Bacteria</taxon>
        <taxon>Pseudomonadati</taxon>
        <taxon>Pseudomonadota</taxon>
        <taxon>Gammaproteobacteria</taxon>
        <taxon>Pseudomonadales</taxon>
        <taxon>Pseudomonadaceae</taxon>
        <taxon>Pseudomonas</taxon>
    </lineage>
</organism>
<reference evidence="2 3" key="1">
    <citation type="submission" date="2014-07" db="EMBL/GenBank/DDBJ databases">
        <title>Draft Genome Sequences of Environmental Pseudomonas syringae strains.</title>
        <authorList>
            <person name="Baltrus D.A."/>
            <person name="Berge O."/>
            <person name="Morris C."/>
        </authorList>
    </citation>
    <scope>NUCLEOTIDE SEQUENCE [LARGE SCALE GENOMIC DNA]</scope>
    <source>
        <strain evidence="2 3">CEB003</strain>
    </source>
</reference>
<feature type="transmembrane region" description="Helical" evidence="1">
    <location>
        <begin position="20"/>
        <end position="42"/>
    </location>
</feature>
<proteinExistence type="predicted"/>
<evidence type="ECO:0000256" key="1">
    <source>
        <dbReference type="SAM" id="Phobius"/>
    </source>
</evidence>
<feature type="transmembrane region" description="Helical" evidence="1">
    <location>
        <begin position="62"/>
        <end position="82"/>
    </location>
</feature>
<keyword evidence="1" id="KW-0472">Membrane</keyword>
<accession>A0A085VCM9</accession>
<comment type="caution">
    <text evidence="2">The sequence shown here is derived from an EMBL/GenBank/DDBJ whole genome shotgun (WGS) entry which is preliminary data.</text>
</comment>
<protein>
    <submittedName>
        <fullName evidence="2">Uncharacterized protein</fullName>
    </submittedName>
</protein>
<sequence length="106" mass="11427">MKISDGFDARRLRPKGQGNWGVRIGSAIAALLATLGVLLTMAGVSSLIGHPQVLGELNASPVGAAFIVAGGLLVLYLGIWLWRRCRLSRRRAKGLNMSPHLMKKHD</sequence>